<dbReference type="AlphaFoldDB" id="A0A849A0T2"/>
<keyword evidence="2" id="KW-0378">Hydrolase</keyword>
<organism evidence="2 3">
    <name type="scientific">Nakamurella aerolata</name>
    <dbReference type="NCBI Taxonomy" id="1656892"/>
    <lineage>
        <taxon>Bacteria</taxon>
        <taxon>Bacillati</taxon>
        <taxon>Actinomycetota</taxon>
        <taxon>Actinomycetes</taxon>
        <taxon>Nakamurellales</taxon>
        <taxon>Nakamurellaceae</taxon>
        <taxon>Nakamurella</taxon>
    </lineage>
</organism>
<name>A0A849A0T2_9ACTN</name>
<dbReference type="InterPro" id="IPR057744">
    <property type="entry name" value="OTAase-like"/>
</dbReference>
<dbReference type="PANTHER" id="PTHR43135">
    <property type="entry name" value="ALPHA-D-RIBOSE 1-METHYLPHOSPHONATE 5-TRIPHOSPHATE DIPHOSPHATASE"/>
    <property type="match status" value="1"/>
</dbReference>
<dbReference type="Proteomes" id="UP000562984">
    <property type="component" value="Unassembled WGS sequence"/>
</dbReference>
<dbReference type="Pfam" id="PF01979">
    <property type="entry name" value="Amidohydro_1"/>
    <property type="match status" value="1"/>
</dbReference>
<dbReference type="PANTHER" id="PTHR43135:SF3">
    <property type="entry name" value="ALPHA-D-RIBOSE 1-METHYLPHOSPHONATE 5-TRIPHOSPHATE DIPHOSPHATASE"/>
    <property type="match status" value="1"/>
</dbReference>
<proteinExistence type="predicted"/>
<dbReference type="EMBL" id="JABEND010000001">
    <property type="protein sequence ID" value="NNG34249.1"/>
    <property type="molecule type" value="Genomic_DNA"/>
</dbReference>
<dbReference type="GO" id="GO:0016810">
    <property type="term" value="F:hydrolase activity, acting on carbon-nitrogen (but not peptide) bonds"/>
    <property type="evidence" value="ECO:0007669"/>
    <property type="project" value="InterPro"/>
</dbReference>
<accession>A0A849A0T2</accession>
<dbReference type="RefSeq" id="WP_171197918.1">
    <property type="nucleotide sequence ID" value="NZ_JABEND010000001.1"/>
</dbReference>
<dbReference type="InterPro" id="IPR006680">
    <property type="entry name" value="Amidohydro-rel"/>
</dbReference>
<dbReference type="SUPFAM" id="SSF51556">
    <property type="entry name" value="Metallo-dependent hydrolases"/>
    <property type="match status" value="1"/>
</dbReference>
<dbReference type="SUPFAM" id="SSF51338">
    <property type="entry name" value="Composite domain of metallo-dependent hydrolases"/>
    <property type="match status" value="1"/>
</dbReference>
<dbReference type="InterPro" id="IPR051781">
    <property type="entry name" value="Metallo-dep_Hydrolase"/>
</dbReference>
<dbReference type="Gene3D" id="2.30.40.10">
    <property type="entry name" value="Urease, subunit C, domain 1"/>
    <property type="match status" value="1"/>
</dbReference>
<evidence type="ECO:0000313" key="2">
    <source>
        <dbReference type="EMBL" id="NNG34249.1"/>
    </source>
</evidence>
<dbReference type="Gene3D" id="3.20.20.140">
    <property type="entry name" value="Metal-dependent hydrolases"/>
    <property type="match status" value="1"/>
</dbReference>
<gene>
    <name evidence="2" type="ORF">HKD39_00640</name>
</gene>
<sequence length="417" mass="42883">MTPSVLPTQARFTLSGGLVFDGESEQPVQTSVHVVDGAIAGLGDGLPTADQTIDVTGKLIAPGLIDAHFHAYGVSLSGQQIDATAPGYLALQAARRLSAALRRGFTTVRDVAGGDPWLAKAVTDGLIDGPEYLYTGPALSQTGGHGDARPALVAGPGDPAPAAADCCGAGGSGVMGEVVDGVDALRRAVRERFRRGAHAIKIMASGGVISPTDPLRIPQYSPDEIAAVVAEAQRRGSYVAAHAYSPAAIAACLDAGVRSIEHGNLLDAATAERMAQTGAFLVPTLVTYDAMARRGTDFGMTVAALAKNAEVLDHGRTAIELAAAQGVRVGFGTDLMGPLDSEQSAGLRLQSDVTGVAATLRSATGVNARLLNRDDLGRIRPGARADLVVFDGNPFQTAEVLWSPPLAVYRAGRPVAQ</sequence>
<evidence type="ECO:0000259" key="1">
    <source>
        <dbReference type="Pfam" id="PF01979"/>
    </source>
</evidence>
<dbReference type="InterPro" id="IPR032466">
    <property type="entry name" value="Metal_Hydrolase"/>
</dbReference>
<comment type="caution">
    <text evidence="2">The sequence shown here is derived from an EMBL/GenBank/DDBJ whole genome shotgun (WGS) entry which is preliminary data.</text>
</comment>
<evidence type="ECO:0000313" key="3">
    <source>
        <dbReference type="Proteomes" id="UP000562984"/>
    </source>
</evidence>
<protein>
    <submittedName>
        <fullName evidence="2">Amidohydrolase family protein</fullName>
    </submittedName>
</protein>
<dbReference type="InterPro" id="IPR011059">
    <property type="entry name" value="Metal-dep_hydrolase_composite"/>
</dbReference>
<feature type="domain" description="Amidohydrolase-related" evidence="1">
    <location>
        <begin position="60"/>
        <end position="402"/>
    </location>
</feature>
<dbReference type="CDD" id="cd01299">
    <property type="entry name" value="Met_dep_hydrolase_A"/>
    <property type="match status" value="1"/>
</dbReference>
<reference evidence="2 3" key="1">
    <citation type="submission" date="2020-05" db="EMBL/GenBank/DDBJ databases">
        <title>Nakamurella sp. DB0629 isolated from air conditioner.</title>
        <authorList>
            <person name="Kim D.H."/>
            <person name="Kim D.-U."/>
        </authorList>
    </citation>
    <scope>NUCLEOTIDE SEQUENCE [LARGE SCALE GENOMIC DNA]</scope>
    <source>
        <strain evidence="2 3">DB0629</strain>
    </source>
</reference>
<keyword evidence="3" id="KW-1185">Reference proteome</keyword>